<evidence type="ECO:0000256" key="6">
    <source>
        <dbReference type="ARBA" id="ARBA00023136"/>
    </source>
</evidence>
<feature type="transmembrane region" description="Helical" evidence="8">
    <location>
        <begin position="50"/>
        <end position="71"/>
    </location>
</feature>
<evidence type="ECO:0000256" key="5">
    <source>
        <dbReference type="ARBA" id="ARBA00023065"/>
    </source>
</evidence>
<dbReference type="CDD" id="cd01031">
    <property type="entry name" value="EriC"/>
    <property type="match status" value="1"/>
</dbReference>
<evidence type="ECO:0000256" key="1">
    <source>
        <dbReference type="ARBA" id="ARBA00004141"/>
    </source>
</evidence>
<dbReference type="RefSeq" id="WP_090289202.1">
    <property type="nucleotide sequence ID" value="NZ_FNCK01000002.1"/>
</dbReference>
<dbReference type="Gene3D" id="1.10.3080.10">
    <property type="entry name" value="Clc chloride channel"/>
    <property type="match status" value="1"/>
</dbReference>
<name>A0A1G7QJE1_9LACT</name>
<feature type="transmembrane region" description="Helical" evidence="8">
    <location>
        <begin position="184"/>
        <end position="205"/>
    </location>
</feature>
<feature type="transmembrane region" description="Helical" evidence="8">
    <location>
        <begin position="322"/>
        <end position="345"/>
    </location>
</feature>
<evidence type="ECO:0000256" key="4">
    <source>
        <dbReference type="ARBA" id="ARBA00022989"/>
    </source>
</evidence>
<evidence type="ECO:0000313" key="9">
    <source>
        <dbReference type="EMBL" id="SDF98595.1"/>
    </source>
</evidence>
<keyword evidence="5" id="KW-0406">Ion transport</keyword>
<evidence type="ECO:0000256" key="3">
    <source>
        <dbReference type="ARBA" id="ARBA00022692"/>
    </source>
</evidence>
<dbReference type="OrthoDB" id="9812438at2"/>
<organism evidence="9 10">
    <name type="scientific">Facklamia miroungae</name>
    <dbReference type="NCBI Taxonomy" id="120956"/>
    <lineage>
        <taxon>Bacteria</taxon>
        <taxon>Bacillati</taxon>
        <taxon>Bacillota</taxon>
        <taxon>Bacilli</taxon>
        <taxon>Lactobacillales</taxon>
        <taxon>Aerococcaceae</taxon>
        <taxon>Facklamia</taxon>
    </lineage>
</organism>
<keyword evidence="2" id="KW-0813">Transport</keyword>
<sequence>MKNNLISFKTLFLSLLTGLATGSVVAGFTIGIRILSNYSQLLLKNAQVNPFDSASFFLLIISFGALAGYCVNKEPDIGGSGIPHVSGHLHNQLRQNWFTVLIYKFFGGLATIGSGLTLGREGPSVQIGSAVGQAVSELTHSNQKVQRYLIAGAAGGGMAAAFNAPLSGLIFMVEELFQRTSRELILYAGVIVITANHSANLIIGNKPAISIPTITTIVPNLTLACLGLGILTGLSGILFNFLIMNGKKIYQNIALPQWLKSMLPFLITGIILFFDHNLFGSGANLITFPLGENPGISQLSYFYFIKLALVALAFCSGIPGGIFFPLLSIGALLGNIYGTSLYSLGLVPQEAILYFSVIAMSSHFAAIVRAPLTGIILIIEMTGAALPWLFPITLVTYLSYLIADFFNCQPIYVSLLNSILSNRPSIDSKN</sequence>
<dbReference type="InterPro" id="IPR001807">
    <property type="entry name" value="ClC"/>
</dbReference>
<feature type="transmembrane region" description="Helical" evidence="8">
    <location>
        <begin position="217"/>
        <end position="242"/>
    </location>
</feature>
<dbReference type="Proteomes" id="UP000199708">
    <property type="component" value="Unassembled WGS sequence"/>
</dbReference>
<protein>
    <submittedName>
        <fullName evidence="9">H+/Cl-antiporter ClcA</fullName>
    </submittedName>
</protein>
<dbReference type="Pfam" id="PF00654">
    <property type="entry name" value="Voltage_CLC"/>
    <property type="match status" value="1"/>
</dbReference>
<reference evidence="9 10" key="1">
    <citation type="submission" date="2016-10" db="EMBL/GenBank/DDBJ databases">
        <authorList>
            <person name="de Groot N.N."/>
        </authorList>
    </citation>
    <scope>NUCLEOTIDE SEQUENCE [LARGE SCALE GENOMIC DNA]</scope>
    <source>
        <strain evidence="9 10">ATCC BAA-466</strain>
    </source>
</reference>
<feature type="transmembrane region" description="Helical" evidence="8">
    <location>
        <begin position="97"/>
        <end position="116"/>
    </location>
</feature>
<keyword evidence="10" id="KW-1185">Reference proteome</keyword>
<comment type="subcellular location">
    <subcellularLocation>
        <location evidence="1">Membrane</location>
        <topology evidence="1">Multi-pass membrane protein</topology>
    </subcellularLocation>
</comment>
<dbReference type="AlphaFoldDB" id="A0A1G7QJE1"/>
<feature type="transmembrane region" description="Helical" evidence="8">
    <location>
        <begin position="384"/>
        <end position="403"/>
    </location>
</feature>
<dbReference type="GO" id="GO:0005247">
    <property type="term" value="F:voltage-gated chloride channel activity"/>
    <property type="evidence" value="ECO:0007669"/>
    <property type="project" value="TreeGrafter"/>
</dbReference>
<feature type="transmembrane region" description="Helical" evidence="8">
    <location>
        <begin position="148"/>
        <end position="172"/>
    </location>
</feature>
<dbReference type="PRINTS" id="PR00762">
    <property type="entry name" value="CLCHANNEL"/>
</dbReference>
<keyword evidence="3 8" id="KW-0812">Transmembrane</keyword>
<gene>
    <name evidence="9" type="ORF">SAMN05421791_102111</name>
</gene>
<dbReference type="InterPro" id="IPR014743">
    <property type="entry name" value="Cl-channel_core"/>
</dbReference>
<evidence type="ECO:0000256" key="8">
    <source>
        <dbReference type="SAM" id="Phobius"/>
    </source>
</evidence>
<dbReference type="EMBL" id="FNCK01000002">
    <property type="protein sequence ID" value="SDF98595.1"/>
    <property type="molecule type" value="Genomic_DNA"/>
</dbReference>
<evidence type="ECO:0000256" key="2">
    <source>
        <dbReference type="ARBA" id="ARBA00022448"/>
    </source>
</evidence>
<keyword evidence="7" id="KW-0868">Chloride</keyword>
<dbReference type="GO" id="GO:0005886">
    <property type="term" value="C:plasma membrane"/>
    <property type="evidence" value="ECO:0007669"/>
    <property type="project" value="TreeGrafter"/>
</dbReference>
<proteinExistence type="predicted"/>
<feature type="transmembrane region" description="Helical" evidence="8">
    <location>
        <begin position="351"/>
        <end position="372"/>
    </location>
</feature>
<accession>A0A1G7QJE1</accession>
<keyword evidence="4 8" id="KW-1133">Transmembrane helix</keyword>
<feature type="transmembrane region" description="Helical" evidence="8">
    <location>
        <begin position="262"/>
        <end position="279"/>
    </location>
</feature>
<keyword evidence="6 8" id="KW-0472">Membrane</keyword>
<feature type="transmembrane region" description="Helical" evidence="8">
    <location>
        <begin position="299"/>
        <end position="315"/>
    </location>
</feature>
<dbReference type="PANTHER" id="PTHR45711">
    <property type="entry name" value="CHLORIDE CHANNEL PROTEIN"/>
    <property type="match status" value="1"/>
</dbReference>
<evidence type="ECO:0000256" key="7">
    <source>
        <dbReference type="ARBA" id="ARBA00023214"/>
    </source>
</evidence>
<evidence type="ECO:0000313" key="10">
    <source>
        <dbReference type="Proteomes" id="UP000199708"/>
    </source>
</evidence>
<dbReference type="STRING" id="120956.SAMN05421791_102111"/>
<dbReference type="SUPFAM" id="SSF81340">
    <property type="entry name" value="Clc chloride channel"/>
    <property type="match status" value="1"/>
</dbReference>
<dbReference type="PANTHER" id="PTHR45711:SF6">
    <property type="entry name" value="CHLORIDE CHANNEL PROTEIN"/>
    <property type="match status" value="1"/>
</dbReference>